<dbReference type="Proteomes" id="UP001596200">
    <property type="component" value="Unassembled WGS sequence"/>
</dbReference>
<comment type="caution">
    <text evidence="2">The sequence shown here is derived from an EMBL/GenBank/DDBJ whole genome shotgun (WGS) entry which is preliminary data.</text>
</comment>
<feature type="region of interest" description="Disordered" evidence="1">
    <location>
        <begin position="55"/>
        <end position="87"/>
    </location>
</feature>
<dbReference type="EMBL" id="JBHSPU010000013">
    <property type="protein sequence ID" value="MFC5914231.1"/>
    <property type="molecule type" value="Genomic_DNA"/>
</dbReference>
<evidence type="ECO:0000313" key="2">
    <source>
        <dbReference type="EMBL" id="MFC5914231.1"/>
    </source>
</evidence>
<accession>A0ABW1GK17</accession>
<name>A0ABW1GK17_9ACTN</name>
<sequence length="87" mass="9656">MVDPVDDTYHRQLNRQLTVQEPRHRLVRDVCDGTRGTIHQAYRDGLEDLLTELLGSEPTRPRRSTHGDENGPQPGQAAAEAAPTSPS</sequence>
<organism evidence="2 3">
    <name type="scientific">Streptomyces pulveraceus</name>
    <dbReference type="NCBI Taxonomy" id="68258"/>
    <lineage>
        <taxon>Bacteria</taxon>
        <taxon>Bacillati</taxon>
        <taxon>Actinomycetota</taxon>
        <taxon>Actinomycetes</taxon>
        <taxon>Kitasatosporales</taxon>
        <taxon>Streptomycetaceae</taxon>
        <taxon>Streptomyces</taxon>
    </lineage>
</organism>
<reference evidence="3" key="1">
    <citation type="journal article" date="2019" name="Int. J. Syst. Evol. Microbiol.">
        <title>The Global Catalogue of Microorganisms (GCM) 10K type strain sequencing project: providing services to taxonomists for standard genome sequencing and annotation.</title>
        <authorList>
            <consortium name="The Broad Institute Genomics Platform"/>
            <consortium name="The Broad Institute Genome Sequencing Center for Infectious Disease"/>
            <person name="Wu L."/>
            <person name="Ma J."/>
        </authorList>
    </citation>
    <scope>NUCLEOTIDE SEQUENCE [LARGE SCALE GENOMIC DNA]</scope>
    <source>
        <strain evidence="3">JCM 4147</strain>
    </source>
</reference>
<protein>
    <submittedName>
        <fullName evidence="2">Uncharacterized protein</fullName>
    </submittedName>
</protein>
<evidence type="ECO:0000256" key="1">
    <source>
        <dbReference type="SAM" id="MobiDB-lite"/>
    </source>
</evidence>
<gene>
    <name evidence="2" type="ORF">ACFP1B_12440</name>
</gene>
<keyword evidence="3" id="KW-1185">Reference proteome</keyword>
<feature type="compositionally biased region" description="Low complexity" evidence="1">
    <location>
        <begin position="71"/>
        <end position="87"/>
    </location>
</feature>
<dbReference type="RefSeq" id="WP_344510399.1">
    <property type="nucleotide sequence ID" value="NZ_BAAATU010000015.1"/>
</dbReference>
<evidence type="ECO:0000313" key="3">
    <source>
        <dbReference type="Proteomes" id="UP001596200"/>
    </source>
</evidence>
<proteinExistence type="predicted"/>